<protein>
    <submittedName>
        <fullName evidence="1">Uncharacterized protein</fullName>
    </submittedName>
</protein>
<proteinExistence type="predicted"/>
<evidence type="ECO:0000313" key="1">
    <source>
        <dbReference type="EMBL" id="DAG02127.1"/>
    </source>
</evidence>
<organism evidence="1">
    <name type="scientific">Myoviridae sp. ct4uh47</name>
    <dbReference type="NCBI Taxonomy" id="2825032"/>
    <lineage>
        <taxon>Viruses</taxon>
        <taxon>Duplodnaviria</taxon>
        <taxon>Heunggongvirae</taxon>
        <taxon>Uroviricota</taxon>
        <taxon>Caudoviricetes</taxon>
    </lineage>
</organism>
<reference evidence="1" key="1">
    <citation type="journal article" date="2021" name="Proc. Natl. Acad. Sci. U.S.A.">
        <title>A Catalog of Tens of Thousands of Viruses from Human Metagenomes Reveals Hidden Associations with Chronic Diseases.</title>
        <authorList>
            <person name="Tisza M.J."/>
            <person name="Buck C.B."/>
        </authorList>
    </citation>
    <scope>NUCLEOTIDE SEQUENCE</scope>
    <source>
        <strain evidence="1">Ct4uh47</strain>
    </source>
</reference>
<accession>A0A8S5V689</accession>
<name>A0A8S5V689_9CAUD</name>
<dbReference type="EMBL" id="BK016203">
    <property type="protein sequence ID" value="DAG02127.1"/>
    <property type="molecule type" value="Genomic_DNA"/>
</dbReference>
<sequence>MRTVKEWKARLRPRYVEALEANNFEDAECLSPREVLDAIVNYEGGVASGYSIVCLINEVWGGQLPLEPTWEVDG</sequence>